<protein>
    <submittedName>
        <fullName evidence="2">Uncharacterized protein</fullName>
    </submittedName>
</protein>
<keyword evidence="1" id="KW-1133">Transmembrane helix</keyword>
<sequence>MKFLTSYLESSSRIWGVVVFSLSVVIGLFTGYYPVYRQQSLVGKLIETDKEYREESMGQLNYQIRHFSVTTNDQVSQSN</sequence>
<name>A0A2H0BW58_9BACT</name>
<evidence type="ECO:0000313" key="3">
    <source>
        <dbReference type="Proteomes" id="UP000231246"/>
    </source>
</evidence>
<dbReference type="Proteomes" id="UP000231246">
    <property type="component" value="Unassembled WGS sequence"/>
</dbReference>
<evidence type="ECO:0000313" key="2">
    <source>
        <dbReference type="EMBL" id="PIP61779.1"/>
    </source>
</evidence>
<proteinExistence type="predicted"/>
<feature type="transmembrane region" description="Helical" evidence="1">
    <location>
        <begin position="14"/>
        <end position="35"/>
    </location>
</feature>
<dbReference type="AlphaFoldDB" id="A0A2H0BW58"/>
<evidence type="ECO:0000256" key="1">
    <source>
        <dbReference type="SAM" id="Phobius"/>
    </source>
</evidence>
<reference evidence="2 3" key="1">
    <citation type="submission" date="2017-09" db="EMBL/GenBank/DDBJ databases">
        <title>Depth-based differentiation of microbial function through sediment-hosted aquifers and enrichment of novel symbionts in the deep terrestrial subsurface.</title>
        <authorList>
            <person name="Probst A.J."/>
            <person name="Ladd B."/>
            <person name="Jarett J.K."/>
            <person name="Geller-Mcgrath D.E."/>
            <person name="Sieber C.M."/>
            <person name="Emerson J.B."/>
            <person name="Anantharaman K."/>
            <person name="Thomas B.C."/>
            <person name="Malmstrom R."/>
            <person name="Stieglmeier M."/>
            <person name="Klingl A."/>
            <person name="Woyke T."/>
            <person name="Ryan C.M."/>
            <person name="Banfield J.F."/>
        </authorList>
    </citation>
    <scope>NUCLEOTIDE SEQUENCE [LARGE SCALE GENOMIC DNA]</scope>
    <source>
        <strain evidence="2">CG22_combo_CG10-13_8_21_14_all_38_20</strain>
    </source>
</reference>
<keyword evidence="1" id="KW-0812">Transmembrane</keyword>
<dbReference type="EMBL" id="PCTA01000016">
    <property type="protein sequence ID" value="PIP61779.1"/>
    <property type="molecule type" value="Genomic_DNA"/>
</dbReference>
<gene>
    <name evidence="2" type="ORF">COW99_02315</name>
</gene>
<accession>A0A2H0BW58</accession>
<organism evidence="2 3">
    <name type="scientific">Candidatus Roizmanbacteria bacterium CG22_combo_CG10-13_8_21_14_all_38_20</name>
    <dbReference type="NCBI Taxonomy" id="1974862"/>
    <lineage>
        <taxon>Bacteria</taxon>
        <taxon>Candidatus Roizmaniibacteriota</taxon>
    </lineage>
</organism>
<keyword evidence="1" id="KW-0472">Membrane</keyword>
<comment type="caution">
    <text evidence="2">The sequence shown here is derived from an EMBL/GenBank/DDBJ whole genome shotgun (WGS) entry which is preliminary data.</text>
</comment>